<dbReference type="SUPFAM" id="SSF54368">
    <property type="entry name" value="Glutamine synthetase, N-terminal domain"/>
    <property type="match status" value="1"/>
</dbReference>
<dbReference type="HOGENOM" id="CLU_017290_6_1_1"/>
<dbReference type="InterPro" id="IPR008146">
    <property type="entry name" value="Gln_synth_cat_dom"/>
</dbReference>
<reference evidence="6 7" key="1">
    <citation type="journal article" date="2012" name="BMC Genomics">
        <title>Sequencing the genome of Marssonina brunnea reveals fungus-poplar co-evolution.</title>
        <authorList>
            <person name="Zhu S."/>
            <person name="Cao Y.-Z."/>
            <person name="Jiang C."/>
            <person name="Tan B.-Y."/>
            <person name="Wang Z."/>
            <person name="Feng S."/>
            <person name="Zhang L."/>
            <person name="Su X.-H."/>
            <person name="Brejova B."/>
            <person name="Vinar T."/>
            <person name="Xu M."/>
            <person name="Wang M.-X."/>
            <person name="Zhang S.-G."/>
            <person name="Huang M.-R."/>
            <person name="Wu R."/>
            <person name="Zhou Y."/>
        </authorList>
    </citation>
    <scope>NUCLEOTIDE SEQUENCE [LARGE SCALE GENOMIC DNA]</scope>
    <source>
        <strain evidence="6 7">MB_m1</strain>
    </source>
</reference>
<evidence type="ECO:0000256" key="1">
    <source>
        <dbReference type="ARBA" id="ARBA00021364"/>
    </source>
</evidence>
<dbReference type="GO" id="GO:0004356">
    <property type="term" value="F:glutamine synthetase activity"/>
    <property type="evidence" value="ECO:0007669"/>
    <property type="project" value="InterPro"/>
</dbReference>
<evidence type="ECO:0000256" key="4">
    <source>
        <dbReference type="RuleBase" id="RU000384"/>
    </source>
</evidence>
<evidence type="ECO:0000313" key="7">
    <source>
        <dbReference type="Proteomes" id="UP000006753"/>
    </source>
</evidence>
<keyword evidence="2" id="KW-0436">Ligase</keyword>
<dbReference type="InterPro" id="IPR036651">
    <property type="entry name" value="Gln_synt_N_sf"/>
</dbReference>
<dbReference type="Proteomes" id="UP000006753">
    <property type="component" value="Unassembled WGS sequence"/>
</dbReference>
<dbReference type="InParanoid" id="K1WE60"/>
<evidence type="ECO:0000259" key="5">
    <source>
        <dbReference type="PROSITE" id="PS51987"/>
    </source>
</evidence>
<sequence>MHIESEILHDFLDGNPAVEFIRFQWVDYSGILTVRVATRAFALSLDQMGGFINMPSPIISALLLDGSLLFEDVHSGIDQAYPDWSSIRILPYHPNTASVMCFIEEGEQPAGHGFLRDPRSRLRDIVATAKSKHDIEMLVGMEIEFFVCEEADGVLRPVPTVKNVYSAASLRNKILPVLEEIVSALQHAGIKVRQFHSESGQGQFEISTEPLPPLESADALYFCHETIRTIVASHGLRATMHPKPFEKSSSTGSHYHLSISRTEKGDSFLAGLLGSWRALSAFYQPNYDSNARTRPGARVTWGIENKSASIRKVYDGYWELRGPDATANAYLALMAIITAGLMGIECGKELKMKNATQIMFKEPLADDVAAEMNIVDRMPTSLKEAIESLKKDEALTKAIGSELVDRYVHFKTKEEEKMSQLIPSERRDIAMALF</sequence>
<name>K1WE60_MARBU</name>
<dbReference type="RefSeq" id="XP_007294187.1">
    <property type="nucleotide sequence ID" value="XM_007294125.1"/>
</dbReference>
<comment type="similarity">
    <text evidence="3 4">Belongs to the glutamine synthetase family.</text>
</comment>
<proteinExistence type="inferred from homology"/>
<dbReference type="KEGG" id="mbe:MBM_06298"/>
<dbReference type="OrthoDB" id="3364440at2759"/>
<dbReference type="STRING" id="1072389.K1WE60"/>
<dbReference type="SMART" id="SM01230">
    <property type="entry name" value="Gln-synt_C"/>
    <property type="match status" value="1"/>
</dbReference>
<protein>
    <recommendedName>
        <fullName evidence="1">Glutamine synthetase</fullName>
    </recommendedName>
</protein>
<keyword evidence="7" id="KW-1185">Reference proteome</keyword>
<feature type="domain" description="GS catalytic" evidence="5">
    <location>
        <begin position="118"/>
        <end position="434"/>
    </location>
</feature>
<dbReference type="GeneID" id="18762233"/>
<gene>
    <name evidence="6" type="ORF">MBM_06298</name>
</gene>
<dbReference type="PROSITE" id="PS51987">
    <property type="entry name" value="GS_CATALYTIC"/>
    <property type="match status" value="1"/>
</dbReference>
<dbReference type="OMA" id="QRCEDPD"/>
<dbReference type="PANTHER" id="PTHR43785">
    <property type="entry name" value="GAMMA-GLUTAMYLPUTRESCINE SYNTHETASE"/>
    <property type="match status" value="1"/>
</dbReference>
<evidence type="ECO:0000313" key="6">
    <source>
        <dbReference type="EMBL" id="EKD15670.1"/>
    </source>
</evidence>
<dbReference type="Pfam" id="PF00120">
    <property type="entry name" value="Gln-synt_C"/>
    <property type="match status" value="1"/>
</dbReference>
<evidence type="ECO:0000256" key="2">
    <source>
        <dbReference type="ARBA" id="ARBA00022598"/>
    </source>
</evidence>
<accession>K1WE60</accession>
<dbReference type="SUPFAM" id="SSF55931">
    <property type="entry name" value="Glutamine synthetase/guanido kinase"/>
    <property type="match status" value="1"/>
</dbReference>
<dbReference type="eggNOG" id="KOG0683">
    <property type="taxonomic scope" value="Eukaryota"/>
</dbReference>
<organism evidence="6 7">
    <name type="scientific">Marssonina brunnea f. sp. multigermtubi (strain MB_m1)</name>
    <name type="common">Marssonina leaf spot fungus</name>
    <dbReference type="NCBI Taxonomy" id="1072389"/>
    <lineage>
        <taxon>Eukaryota</taxon>
        <taxon>Fungi</taxon>
        <taxon>Dikarya</taxon>
        <taxon>Ascomycota</taxon>
        <taxon>Pezizomycotina</taxon>
        <taxon>Leotiomycetes</taxon>
        <taxon>Helotiales</taxon>
        <taxon>Drepanopezizaceae</taxon>
        <taxon>Drepanopeziza</taxon>
    </lineage>
</organism>
<evidence type="ECO:0000256" key="3">
    <source>
        <dbReference type="PROSITE-ProRule" id="PRU01331"/>
    </source>
</evidence>
<dbReference type="AlphaFoldDB" id="K1WE60"/>
<dbReference type="InterPro" id="IPR014746">
    <property type="entry name" value="Gln_synth/guanido_kin_cat_dom"/>
</dbReference>
<dbReference type="EMBL" id="JH921441">
    <property type="protein sequence ID" value="EKD15670.1"/>
    <property type="molecule type" value="Genomic_DNA"/>
</dbReference>
<dbReference type="PANTHER" id="PTHR43785:SF2">
    <property type="entry name" value="TYPE-1 GLUTAMINE SYNTHETASE 1"/>
    <property type="match status" value="1"/>
</dbReference>
<dbReference type="GO" id="GO:0006542">
    <property type="term" value="P:glutamine biosynthetic process"/>
    <property type="evidence" value="ECO:0007669"/>
    <property type="project" value="InterPro"/>
</dbReference>
<dbReference type="Gene3D" id="3.30.590.10">
    <property type="entry name" value="Glutamine synthetase/guanido kinase, catalytic domain"/>
    <property type="match status" value="1"/>
</dbReference>